<sequence length="806" mass="86361">MHLRAKLALALGPLVVAPVFALGWLTWESLRNELQGEAARGMQAALLLAEQRLTDLVADAHADAGLLAAAPEVRAYAAALVSADGGAAVRADLMRLLEHYRTAYPGYLAIRLLNDGGDILIEASAKGLQDDTAALRAGDPPPAAGATALQRFDSQADVLHVEHPVVLPAADGVAGFRGRLALSVALAPLYARLAEPYPRFGGELLLALPGGGLLNASGDAPRQLPSALREQLSALEHAVEPHRLRWRGEPSLALARSLPAGVTAVAVQPLHNLSRPLQQLALQIVAISFFAGLLLVAMLFVWLRRLVLRPLTALRQAARAIGTGRSVPALPVPGDDELGELAAELHDMAERLGQYNEQIEQLAFYDQLTGLPNRNLIRDLLAKRMGAPRAQDDVLALLFVDLDNFKQINDNLGHAVGDSLLETFADRLHALLAAEGLGHSALLARFGGDELLVAADALPGPRAVETLAKRILAVASEPFELNGGRYIVTASIGIALYPRDADDPEGLIRCADLAMYRAKAEGRDLYRFFTRELNARASQRLHLEHRLREAVAAQQLSLLYQPILDLDTGALVACEALLRWHDDELGPVPPARFVPVAEESGLIQDIGRFVLSTVCEQVAAWRDAGLGTCPVAVNVSAAHLQRESLAGPVADLLGRFGLSADALQIEITESVLMDLSGAISARVQALSDLGLAIHIDDFGTGYSSINYLRRFAIDCIKIDRSFIANLCNRDEDQALATAMIAMAKAFSLRVIAEGIEERVQLEVLRRLGCDFGQGYYFARPMDAADLARCLQAPGLLAAPKLAAAGA</sequence>
<keyword evidence="6" id="KW-1185">Reference proteome</keyword>
<dbReference type="SUPFAM" id="SSF55073">
    <property type="entry name" value="Nucleotide cyclase"/>
    <property type="match status" value="1"/>
</dbReference>
<dbReference type="SUPFAM" id="SSF158472">
    <property type="entry name" value="HAMP domain-like"/>
    <property type="match status" value="1"/>
</dbReference>
<dbReference type="Pfam" id="PF00990">
    <property type="entry name" value="GGDEF"/>
    <property type="match status" value="1"/>
</dbReference>
<dbReference type="CDD" id="cd01949">
    <property type="entry name" value="GGDEF"/>
    <property type="match status" value="1"/>
</dbReference>
<dbReference type="SMART" id="SM00052">
    <property type="entry name" value="EAL"/>
    <property type="match status" value="1"/>
</dbReference>
<dbReference type="RefSeq" id="WP_200234906.1">
    <property type="nucleotide sequence ID" value="NZ_NRRV01000010.1"/>
</dbReference>
<accession>A0ABS1CFU0</accession>
<dbReference type="Pfam" id="PF00563">
    <property type="entry name" value="EAL"/>
    <property type="match status" value="1"/>
</dbReference>
<name>A0ABS1CFU0_9GAMM</name>
<protein>
    <recommendedName>
        <fullName evidence="7">EAL domain-containing protein</fullName>
    </recommendedName>
</protein>
<dbReference type="SUPFAM" id="SSF141868">
    <property type="entry name" value="EAL domain-like"/>
    <property type="match status" value="1"/>
</dbReference>
<dbReference type="SMART" id="SM00304">
    <property type="entry name" value="HAMP"/>
    <property type="match status" value="1"/>
</dbReference>
<dbReference type="Gene3D" id="3.30.70.270">
    <property type="match status" value="1"/>
</dbReference>
<reference evidence="5 6" key="1">
    <citation type="journal article" date="2020" name="Microorganisms">
        <title>Osmotic Adaptation and Compatible Solute Biosynthesis of Phototrophic Bacteria as Revealed from Genome Analyses.</title>
        <authorList>
            <person name="Imhoff J.F."/>
            <person name="Rahn T."/>
            <person name="Kunzel S."/>
            <person name="Keller A."/>
            <person name="Neulinger S.C."/>
        </authorList>
    </citation>
    <scope>NUCLEOTIDE SEQUENCE [LARGE SCALE GENOMIC DNA]</scope>
    <source>
        <strain evidence="5 6">DSM 6210</strain>
    </source>
</reference>
<evidence type="ECO:0000313" key="5">
    <source>
        <dbReference type="EMBL" id="MBK1630251.1"/>
    </source>
</evidence>
<gene>
    <name evidence="5" type="ORF">CKO31_05720</name>
</gene>
<dbReference type="CDD" id="cd01948">
    <property type="entry name" value="EAL"/>
    <property type="match status" value="1"/>
</dbReference>
<evidence type="ECO:0000259" key="2">
    <source>
        <dbReference type="PROSITE" id="PS50883"/>
    </source>
</evidence>
<dbReference type="PANTHER" id="PTHR44757">
    <property type="entry name" value="DIGUANYLATE CYCLASE DGCP"/>
    <property type="match status" value="1"/>
</dbReference>
<dbReference type="EMBL" id="NRRV01000010">
    <property type="protein sequence ID" value="MBK1630251.1"/>
    <property type="molecule type" value="Genomic_DNA"/>
</dbReference>
<evidence type="ECO:0000259" key="3">
    <source>
        <dbReference type="PROSITE" id="PS50885"/>
    </source>
</evidence>
<dbReference type="NCBIfam" id="TIGR00254">
    <property type="entry name" value="GGDEF"/>
    <property type="match status" value="1"/>
</dbReference>
<dbReference type="Gene3D" id="3.20.20.450">
    <property type="entry name" value="EAL domain"/>
    <property type="match status" value="1"/>
</dbReference>
<feature type="domain" description="GGDEF" evidence="4">
    <location>
        <begin position="393"/>
        <end position="531"/>
    </location>
</feature>
<dbReference type="InterPro" id="IPR003660">
    <property type="entry name" value="HAMP_dom"/>
</dbReference>
<dbReference type="InterPro" id="IPR043128">
    <property type="entry name" value="Rev_trsase/Diguanyl_cyclase"/>
</dbReference>
<dbReference type="CDD" id="cd06225">
    <property type="entry name" value="HAMP"/>
    <property type="match status" value="1"/>
</dbReference>
<feature type="transmembrane region" description="Helical" evidence="1">
    <location>
        <begin position="280"/>
        <end position="303"/>
    </location>
</feature>
<dbReference type="InterPro" id="IPR001633">
    <property type="entry name" value="EAL_dom"/>
</dbReference>
<dbReference type="Gene3D" id="6.10.340.10">
    <property type="match status" value="1"/>
</dbReference>
<dbReference type="PANTHER" id="PTHR44757:SF2">
    <property type="entry name" value="BIOFILM ARCHITECTURE MAINTENANCE PROTEIN MBAA"/>
    <property type="match status" value="1"/>
</dbReference>
<dbReference type="InterPro" id="IPR035919">
    <property type="entry name" value="EAL_sf"/>
</dbReference>
<feature type="domain" description="HAMP" evidence="3">
    <location>
        <begin position="305"/>
        <end position="357"/>
    </location>
</feature>
<dbReference type="Proteomes" id="UP000748752">
    <property type="component" value="Unassembled WGS sequence"/>
</dbReference>
<keyword evidence="1" id="KW-0472">Membrane</keyword>
<evidence type="ECO:0000256" key="1">
    <source>
        <dbReference type="SAM" id="Phobius"/>
    </source>
</evidence>
<keyword evidence="1" id="KW-1133">Transmembrane helix</keyword>
<organism evidence="5 6">
    <name type="scientific">Thiohalocapsa halophila</name>
    <dbReference type="NCBI Taxonomy" id="69359"/>
    <lineage>
        <taxon>Bacteria</taxon>
        <taxon>Pseudomonadati</taxon>
        <taxon>Pseudomonadota</taxon>
        <taxon>Gammaproteobacteria</taxon>
        <taxon>Chromatiales</taxon>
        <taxon>Chromatiaceae</taxon>
        <taxon>Thiohalocapsa</taxon>
    </lineage>
</organism>
<evidence type="ECO:0000259" key="4">
    <source>
        <dbReference type="PROSITE" id="PS50887"/>
    </source>
</evidence>
<proteinExistence type="predicted"/>
<evidence type="ECO:0000313" key="6">
    <source>
        <dbReference type="Proteomes" id="UP000748752"/>
    </source>
</evidence>
<dbReference type="InterPro" id="IPR000160">
    <property type="entry name" value="GGDEF_dom"/>
</dbReference>
<dbReference type="SMART" id="SM00267">
    <property type="entry name" value="GGDEF"/>
    <property type="match status" value="1"/>
</dbReference>
<dbReference type="PROSITE" id="PS50883">
    <property type="entry name" value="EAL"/>
    <property type="match status" value="1"/>
</dbReference>
<dbReference type="PROSITE" id="PS50887">
    <property type="entry name" value="GGDEF"/>
    <property type="match status" value="1"/>
</dbReference>
<dbReference type="Pfam" id="PF00672">
    <property type="entry name" value="HAMP"/>
    <property type="match status" value="1"/>
</dbReference>
<feature type="domain" description="EAL" evidence="2">
    <location>
        <begin position="540"/>
        <end position="794"/>
    </location>
</feature>
<keyword evidence="1" id="KW-0812">Transmembrane</keyword>
<dbReference type="InterPro" id="IPR052155">
    <property type="entry name" value="Biofilm_reg_signaling"/>
</dbReference>
<evidence type="ECO:0008006" key="7">
    <source>
        <dbReference type="Google" id="ProtNLM"/>
    </source>
</evidence>
<dbReference type="InterPro" id="IPR029787">
    <property type="entry name" value="Nucleotide_cyclase"/>
</dbReference>
<dbReference type="PROSITE" id="PS50885">
    <property type="entry name" value="HAMP"/>
    <property type="match status" value="1"/>
</dbReference>
<comment type="caution">
    <text evidence="5">The sequence shown here is derived from an EMBL/GenBank/DDBJ whole genome shotgun (WGS) entry which is preliminary data.</text>
</comment>